<dbReference type="PANTHER" id="PTHR21727:SF0">
    <property type="entry name" value="MRNA (2'-O-METHYLADENOSINE-N(6)-)-METHYLTRANSFERASE"/>
    <property type="match status" value="1"/>
</dbReference>
<dbReference type="InterPro" id="IPR039881">
    <property type="entry name" value="PCIF1-like"/>
</dbReference>
<accession>A0A1E1J870</accession>
<dbReference type="AlphaFoldDB" id="A0A1E1J870"/>
<reference evidence="3" key="1">
    <citation type="submission" date="2012-08" db="EMBL/GenBank/DDBJ databases">
        <title>Comparative genomics of metastatic and non-metastatic Leishmania guyanensis provides insights into polygenic factors involved in Leishmania RNA virus infection.</title>
        <authorList>
            <person name="Smith D."/>
            <person name="Hertz-Fowler C."/>
            <person name="Martin R."/>
            <person name="Dickens N."/>
            <person name="Fasel N."/>
            <person name="Falquet L."/>
            <person name="Beverley S."/>
            <person name="Zangger H."/>
            <person name="Calderon-Copete S."/>
            <person name="Mottram J."/>
            <person name="Xenarios I."/>
        </authorList>
    </citation>
    <scope>NUCLEOTIDE SEQUENCE</scope>
    <source>
        <strain evidence="3">MHOM/BR/75/M4147/SSU:IR2SAT-LUC</strain>
    </source>
</reference>
<name>A0A1E1J870_LEIGU</name>
<feature type="domain" description="PCIF1 WW" evidence="2">
    <location>
        <begin position="510"/>
        <end position="584"/>
    </location>
</feature>
<organism evidence="3">
    <name type="scientific">Leishmania guyanensis</name>
    <dbReference type="NCBI Taxonomy" id="5670"/>
    <lineage>
        <taxon>Eukaryota</taxon>
        <taxon>Discoba</taxon>
        <taxon>Euglenozoa</taxon>
        <taxon>Kinetoplastea</taxon>
        <taxon>Metakinetoplastina</taxon>
        <taxon>Trypanosomatida</taxon>
        <taxon>Trypanosomatidae</taxon>
        <taxon>Leishmaniinae</taxon>
        <taxon>Leishmania</taxon>
        <taxon>Leishmania guyanensis species complex</taxon>
    </lineage>
</organism>
<feature type="domain" description="PCIF1 WW" evidence="2">
    <location>
        <begin position="359"/>
        <end position="460"/>
    </location>
</feature>
<dbReference type="InterPro" id="IPR022035">
    <property type="entry name" value="PCIF1_WW"/>
</dbReference>
<evidence type="ECO:0000313" key="3">
    <source>
        <dbReference type="EMBL" id="CCM19810.1"/>
    </source>
</evidence>
<proteinExistence type="predicted"/>
<gene>
    <name evidence="3" type="primary">LgM4147LRVhigh.35.02280.00280</name>
    <name evidence="3" type="ORF">BN36_3572910</name>
</gene>
<dbReference type="Pfam" id="PF12237">
    <property type="entry name" value="PCIF1_WW"/>
    <property type="match status" value="2"/>
</dbReference>
<dbReference type="GO" id="GO:0016422">
    <property type="term" value="F:mRNA (2'-O-methyladenosine-N6-)-methyltransferase activity"/>
    <property type="evidence" value="ECO:0007669"/>
    <property type="project" value="InterPro"/>
</dbReference>
<sequence length="672" mass="72922">MSSSHVFIASSEAMQSALEELLRYRAALTVQEELERLCKAHLPISPFSDARGLLPGAIFEGHQSLAATTLHPSDSRHREYVQQTREWVHPVLDVRRQADVVEVAQSVATTTTTAATRLRLVAMQYVQGDILGVVKPAELADVATAATCVQSPRSVSVKYLRLATPEPFYHDALLPALEAIEPHHASKNLLDLWLSKLCGAANKMSTSFNQKRKTAWQLTDEATYIFYAARKQLAERIVTVRMHSSQDGGARPWELKVHLQSRDERLLAVLGSAVLATDGDGSAETAVVIDLMGKTVDSSEWVCLREWLRLSAPSHGKASFSHEGSDVEWTALSDVALCLRIPVSVAVVLRLHARYVARYAATKPSASDNFLHALARLLLRYHGLCGGSMGKESGWQAAVPPPVMDVFEHHHQGLLSPQRPTVIVECFASPFNATRPFFFSVFHDTDAAFGSLGNFFACCDVAACIAAVDAAATPSCRAAGTRGESTALDTSADGVATVSSVSQPHCLLRLECNPPFDHEVIAAAFEHLLRWLESASSAMAVSILIVIPDSTQAHAAKVRSIIEKSRFCRWARSLPPRDCLYVHGAHHRDPPAAKELPRRLQGWKRPRDTDGTATAPSRLAVDAGSLICLSCPTRLMVIQDDIAEHACNGAAIGAEVCAAWSQLSHAVSSAAL</sequence>
<protein>
    <recommendedName>
        <fullName evidence="2">PCIF1 WW domain-containing protein</fullName>
    </recommendedName>
</protein>
<dbReference type="PANTHER" id="PTHR21727">
    <property type="entry name" value="PHOSPHORYLATED CTD INTERACTING FACTOR 1"/>
    <property type="match status" value="1"/>
</dbReference>
<evidence type="ECO:0000259" key="2">
    <source>
        <dbReference type="Pfam" id="PF12237"/>
    </source>
</evidence>
<dbReference type="EMBL" id="CALQ01001885">
    <property type="protein sequence ID" value="CCM19810.1"/>
    <property type="molecule type" value="Genomic_DNA"/>
</dbReference>
<dbReference type="GO" id="GO:0099122">
    <property type="term" value="F:RNA polymerase II C-terminal domain binding"/>
    <property type="evidence" value="ECO:0007669"/>
    <property type="project" value="InterPro"/>
</dbReference>
<feature type="region of interest" description="Disordered" evidence="1">
    <location>
        <begin position="591"/>
        <end position="615"/>
    </location>
</feature>
<evidence type="ECO:0000256" key="1">
    <source>
        <dbReference type="SAM" id="MobiDB-lite"/>
    </source>
</evidence>